<gene>
    <name evidence="1" type="ORF">NIIDMKKI_33190</name>
</gene>
<accession>A0A7G1ICU2</accession>
<evidence type="ECO:0000313" key="2">
    <source>
        <dbReference type="Proteomes" id="UP000516380"/>
    </source>
</evidence>
<protein>
    <submittedName>
        <fullName evidence="1">Uncharacterized protein</fullName>
    </submittedName>
</protein>
<organism evidence="1 2">
    <name type="scientific">Mycobacterium kansasii</name>
    <dbReference type="NCBI Taxonomy" id="1768"/>
    <lineage>
        <taxon>Bacteria</taxon>
        <taxon>Bacillati</taxon>
        <taxon>Actinomycetota</taxon>
        <taxon>Actinomycetes</taxon>
        <taxon>Mycobacteriales</taxon>
        <taxon>Mycobacteriaceae</taxon>
        <taxon>Mycobacterium</taxon>
    </lineage>
</organism>
<evidence type="ECO:0000313" key="1">
    <source>
        <dbReference type="EMBL" id="BCI88113.1"/>
    </source>
</evidence>
<keyword evidence="2" id="KW-1185">Reference proteome</keyword>
<dbReference type="EMBL" id="AP023343">
    <property type="protein sequence ID" value="BCI88113.1"/>
    <property type="molecule type" value="Genomic_DNA"/>
</dbReference>
<name>A0A7G1ICU2_MYCKA</name>
<reference evidence="1 2" key="1">
    <citation type="submission" date="2020-07" db="EMBL/GenBank/DDBJ databases">
        <title>Mycobacterium kansasii (former subtype) with zoonotic potential isolated from diseased indoor pet cat, Japan.</title>
        <authorList>
            <person name="Fukano H."/>
            <person name="Terazono T."/>
            <person name="Hoshino Y."/>
        </authorList>
    </citation>
    <scope>NUCLEOTIDE SEQUENCE [LARGE SCALE GENOMIC DNA]</scope>
    <source>
        <strain evidence="1 2">Kuro-I</strain>
    </source>
</reference>
<sequence>MNDGFRRGSPAPEGLLEIEDCLAADGSIALPPGTTLISLIQRNIANVGDSIAYRYLDYTRSAEGKPVK</sequence>
<dbReference type="AlphaFoldDB" id="A0A7G1ICU2"/>
<proteinExistence type="predicted"/>
<dbReference type="Proteomes" id="UP000516380">
    <property type="component" value="Chromosome"/>
</dbReference>